<proteinExistence type="inferred from homology"/>
<dbReference type="GO" id="GO:0055085">
    <property type="term" value="P:transmembrane transport"/>
    <property type="evidence" value="ECO:0007669"/>
    <property type="project" value="InterPro"/>
</dbReference>
<feature type="transmembrane region" description="Helical" evidence="7">
    <location>
        <begin position="127"/>
        <end position="152"/>
    </location>
</feature>
<evidence type="ECO:0000256" key="1">
    <source>
        <dbReference type="ARBA" id="ARBA00004651"/>
    </source>
</evidence>
<dbReference type="CDD" id="cd06261">
    <property type="entry name" value="TM_PBP2"/>
    <property type="match status" value="1"/>
</dbReference>
<feature type="transmembrane region" description="Helical" evidence="7">
    <location>
        <begin position="81"/>
        <end position="106"/>
    </location>
</feature>
<dbReference type="Gene3D" id="1.10.3720.10">
    <property type="entry name" value="MetI-like"/>
    <property type="match status" value="1"/>
</dbReference>
<keyword evidence="5 7" id="KW-1133">Transmembrane helix</keyword>
<dbReference type="Proteomes" id="UP000824083">
    <property type="component" value="Unassembled WGS sequence"/>
</dbReference>
<reference evidence="9" key="1">
    <citation type="submission" date="2020-10" db="EMBL/GenBank/DDBJ databases">
        <authorList>
            <person name="Gilroy R."/>
        </authorList>
    </citation>
    <scope>NUCLEOTIDE SEQUENCE</scope>
    <source>
        <strain evidence="9">7463</strain>
    </source>
</reference>
<keyword evidence="6 7" id="KW-0472">Membrane</keyword>
<dbReference type="InterPro" id="IPR050366">
    <property type="entry name" value="BP-dependent_transpt_permease"/>
</dbReference>
<dbReference type="PANTHER" id="PTHR43386">
    <property type="entry name" value="OLIGOPEPTIDE TRANSPORT SYSTEM PERMEASE PROTEIN APPC"/>
    <property type="match status" value="1"/>
</dbReference>
<evidence type="ECO:0000256" key="3">
    <source>
        <dbReference type="ARBA" id="ARBA00022475"/>
    </source>
</evidence>
<sequence length="288" mass="31937">MKRLFFVLSSLWSKPTSRVAVGFLLLLLTLGLLAPLLPLADPTAINLNNKFLPPCGEHWIGTDALGRDILSRLVWGIRASVYTALVATFLTALFGTLWGLVSAAANRQTDEVMMRFCDLWMSFPSEVMILAMVGLLGPGIENIIIACLVAKWPWYARMIRSLAKRIQNSAFIRFSLVNNANRRWILTHHLFPNVLADFFVLATLDTGSVILMISSLSFLGLGVSSPTAEWGMMLAEAKNVMTLYPWQMLPAGLMILCTVVALHFLGDALAQAFEPKQRTSSRGGFYER</sequence>
<comment type="caution">
    <text evidence="9">The sequence shown here is derived from an EMBL/GenBank/DDBJ whole genome shotgun (WGS) entry which is preliminary data.</text>
</comment>
<evidence type="ECO:0000256" key="2">
    <source>
        <dbReference type="ARBA" id="ARBA00022448"/>
    </source>
</evidence>
<feature type="transmembrane region" description="Helical" evidence="7">
    <location>
        <begin position="243"/>
        <end position="265"/>
    </location>
</feature>
<organism evidence="9 10">
    <name type="scientific">Candidatus Aphodousia faecigallinarum</name>
    <dbReference type="NCBI Taxonomy" id="2840677"/>
    <lineage>
        <taxon>Bacteria</taxon>
        <taxon>Pseudomonadati</taxon>
        <taxon>Pseudomonadota</taxon>
        <taxon>Betaproteobacteria</taxon>
        <taxon>Burkholderiales</taxon>
        <taxon>Sutterellaceae</taxon>
        <taxon>Sutterellaceae incertae sedis</taxon>
        <taxon>Candidatus Aphodousia</taxon>
    </lineage>
</organism>
<dbReference type="Pfam" id="PF00528">
    <property type="entry name" value="BPD_transp_1"/>
    <property type="match status" value="1"/>
</dbReference>
<evidence type="ECO:0000256" key="6">
    <source>
        <dbReference type="ARBA" id="ARBA00023136"/>
    </source>
</evidence>
<reference evidence="9" key="2">
    <citation type="journal article" date="2021" name="PeerJ">
        <title>Extensive microbial diversity within the chicken gut microbiome revealed by metagenomics and culture.</title>
        <authorList>
            <person name="Gilroy R."/>
            <person name="Ravi A."/>
            <person name="Getino M."/>
            <person name="Pursley I."/>
            <person name="Horton D.L."/>
            <person name="Alikhan N.F."/>
            <person name="Baker D."/>
            <person name="Gharbi K."/>
            <person name="Hall N."/>
            <person name="Watson M."/>
            <person name="Adriaenssens E.M."/>
            <person name="Foster-Nyarko E."/>
            <person name="Jarju S."/>
            <person name="Secka A."/>
            <person name="Antonio M."/>
            <person name="Oren A."/>
            <person name="Chaudhuri R.R."/>
            <person name="La Ragione R."/>
            <person name="Hildebrand F."/>
            <person name="Pallen M.J."/>
        </authorList>
    </citation>
    <scope>NUCLEOTIDE SEQUENCE</scope>
    <source>
        <strain evidence="9">7463</strain>
    </source>
</reference>
<dbReference type="PANTHER" id="PTHR43386:SF1">
    <property type="entry name" value="D,D-DIPEPTIDE TRANSPORT SYSTEM PERMEASE PROTEIN DDPC-RELATED"/>
    <property type="match status" value="1"/>
</dbReference>
<dbReference type="PROSITE" id="PS50928">
    <property type="entry name" value="ABC_TM1"/>
    <property type="match status" value="1"/>
</dbReference>
<dbReference type="SUPFAM" id="SSF161098">
    <property type="entry name" value="MetI-like"/>
    <property type="match status" value="1"/>
</dbReference>
<keyword evidence="4 7" id="KW-0812">Transmembrane</keyword>
<comment type="similarity">
    <text evidence="7">Belongs to the binding-protein-dependent transport system permease family.</text>
</comment>
<protein>
    <submittedName>
        <fullName evidence="9">ABC transporter permease</fullName>
    </submittedName>
</protein>
<evidence type="ECO:0000256" key="7">
    <source>
        <dbReference type="RuleBase" id="RU363032"/>
    </source>
</evidence>
<comment type="subcellular location">
    <subcellularLocation>
        <location evidence="1 7">Cell membrane</location>
        <topology evidence="1 7">Multi-pass membrane protein</topology>
    </subcellularLocation>
</comment>
<keyword evidence="3" id="KW-1003">Cell membrane</keyword>
<evidence type="ECO:0000256" key="4">
    <source>
        <dbReference type="ARBA" id="ARBA00022692"/>
    </source>
</evidence>
<dbReference type="GO" id="GO:0005886">
    <property type="term" value="C:plasma membrane"/>
    <property type="evidence" value="ECO:0007669"/>
    <property type="project" value="UniProtKB-SubCell"/>
</dbReference>
<name>A0A9D1LED4_9BURK</name>
<feature type="domain" description="ABC transmembrane type-1" evidence="8">
    <location>
        <begin position="77"/>
        <end position="266"/>
    </location>
</feature>
<evidence type="ECO:0000313" key="10">
    <source>
        <dbReference type="Proteomes" id="UP000824083"/>
    </source>
</evidence>
<evidence type="ECO:0000259" key="8">
    <source>
        <dbReference type="PROSITE" id="PS50928"/>
    </source>
</evidence>
<evidence type="ECO:0000313" key="9">
    <source>
        <dbReference type="EMBL" id="HIU37558.1"/>
    </source>
</evidence>
<dbReference type="InterPro" id="IPR000515">
    <property type="entry name" value="MetI-like"/>
</dbReference>
<dbReference type="EMBL" id="DVMY01000077">
    <property type="protein sequence ID" value="HIU37558.1"/>
    <property type="molecule type" value="Genomic_DNA"/>
</dbReference>
<gene>
    <name evidence="9" type="ORF">IAC56_04730</name>
</gene>
<evidence type="ECO:0000256" key="5">
    <source>
        <dbReference type="ARBA" id="ARBA00022989"/>
    </source>
</evidence>
<dbReference type="AlphaFoldDB" id="A0A9D1LED4"/>
<accession>A0A9D1LED4</accession>
<keyword evidence="2 7" id="KW-0813">Transport</keyword>
<dbReference type="InterPro" id="IPR035906">
    <property type="entry name" value="MetI-like_sf"/>
</dbReference>
<feature type="transmembrane region" description="Helical" evidence="7">
    <location>
        <begin position="198"/>
        <end position="223"/>
    </location>
</feature>